<feature type="region of interest" description="Disordered" evidence="12">
    <location>
        <begin position="355"/>
        <end position="408"/>
    </location>
</feature>
<keyword evidence="4" id="KW-0723">Serine/threonine-protein kinase</keyword>
<protein>
    <recommendedName>
        <fullName evidence="2">non-specific serine/threonine protein kinase</fullName>
        <ecNumber evidence="2">2.7.11.1</ecNumber>
    </recommendedName>
</protein>
<evidence type="ECO:0000256" key="2">
    <source>
        <dbReference type="ARBA" id="ARBA00012513"/>
    </source>
</evidence>
<evidence type="ECO:0000313" key="15">
    <source>
        <dbReference type="Proteomes" id="UP000242188"/>
    </source>
</evidence>
<gene>
    <name evidence="14" type="ORF">KP79_PYT07976</name>
</gene>
<name>A0A210QK57_MIZYE</name>
<dbReference type="GO" id="GO:0035556">
    <property type="term" value="P:intracellular signal transduction"/>
    <property type="evidence" value="ECO:0007669"/>
    <property type="project" value="TreeGrafter"/>
</dbReference>
<keyword evidence="7 14" id="KW-0418">Kinase</keyword>
<keyword evidence="3" id="KW-0963">Cytoplasm</keyword>
<dbReference type="EC" id="2.7.11.1" evidence="2"/>
<dbReference type="InterPro" id="IPR017441">
    <property type="entry name" value="Protein_kinase_ATP_BS"/>
</dbReference>
<feature type="compositionally biased region" description="Low complexity" evidence="12">
    <location>
        <begin position="1116"/>
        <end position="1132"/>
    </location>
</feature>
<dbReference type="OrthoDB" id="193931at2759"/>
<comment type="catalytic activity">
    <reaction evidence="9">
        <text>L-threonyl-[protein] + ATP = O-phospho-L-threonyl-[protein] + ADP + H(+)</text>
        <dbReference type="Rhea" id="RHEA:46608"/>
        <dbReference type="Rhea" id="RHEA-COMP:11060"/>
        <dbReference type="Rhea" id="RHEA-COMP:11605"/>
        <dbReference type="ChEBI" id="CHEBI:15378"/>
        <dbReference type="ChEBI" id="CHEBI:30013"/>
        <dbReference type="ChEBI" id="CHEBI:30616"/>
        <dbReference type="ChEBI" id="CHEBI:61977"/>
        <dbReference type="ChEBI" id="CHEBI:456216"/>
        <dbReference type="EC" id="2.7.11.1"/>
    </reaction>
</comment>
<evidence type="ECO:0000256" key="6">
    <source>
        <dbReference type="ARBA" id="ARBA00022741"/>
    </source>
</evidence>
<evidence type="ECO:0000256" key="3">
    <source>
        <dbReference type="ARBA" id="ARBA00022490"/>
    </source>
</evidence>
<evidence type="ECO:0000256" key="12">
    <source>
        <dbReference type="SAM" id="MobiDB-lite"/>
    </source>
</evidence>
<evidence type="ECO:0000256" key="4">
    <source>
        <dbReference type="ARBA" id="ARBA00022527"/>
    </source>
</evidence>
<evidence type="ECO:0000256" key="9">
    <source>
        <dbReference type="ARBA" id="ARBA00047899"/>
    </source>
</evidence>
<keyword evidence="8 11" id="KW-0067">ATP-binding</keyword>
<dbReference type="SMART" id="SM00220">
    <property type="entry name" value="S_TKc"/>
    <property type="match status" value="1"/>
</dbReference>
<dbReference type="Proteomes" id="UP000242188">
    <property type="component" value="Unassembled WGS sequence"/>
</dbReference>
<feature type="region of interest" description="Disordered" evidence="12">
    <location>
        <begin position="997"/>
        <end position="1077"/>
    </location>
</feature>
<feature type="compositionally biased region" description="Low complexity" evidence="12">
    <location>
        <begin position="1040"/>
        <end position="1049"/>
    </location>
</feature>
<evidence type="ECO:0000259" key="13">
    <source>
        <dbReference type="PROSITE" id="PS50011"/>
    </source>
</evidence>
<dbReference type="InterPro" id="IPR000719">
    <property type="entry name" value="Prot_kinase_dom"/>
</dbReference>
<evidence type="ECO:0000256" key="5">
    <source>
        <dbReference type="ARBA" id="ARBA00022679"/>
    </source>
</evidence>
<feature type="compositionally biased region" description="Polar residues" evidence="12">
    <location>
        <begin position="445"/>
        <end position="459"/>
    </location>
</feature>
<dbReference type="PROSITE" id="PS50011">
    <property type="entry name" value="PROTEIN_KINASE_DOM"/>
    <property type="match status" value="1"/>
</dbReference>
<comment type="catalytic activity">
    <reaction evidence="10">
        <text>L-seryl-[protein] + ATP = O-phospho-L-seryl-[protein] + ADP + H(+)</text>
        <dbReference type="Rhea" id="RHEA:17989"/>
        <dbReference type="Rhea" id="RHEA-COMP:9863"/>
        <dbReference type="Rhea" id="RHEA-COMP:11604"/>
        <dbReference type="ChEBI" id="CHEBI:15378"/>
        <dbReference type="ChEBI" id="CHEBI:29999"/>
        <dbReference type="ChEBI" id="CHEBI:30616"/>
        <dbReference type="ChEBI" id="CHEBI:83421"/>
        <dbReference type="ChEBI" id="CHEBI:456216"/>
        <dbReference type="EC" id="2.7.11.1"/>
    </reaction>
</comment>
<dbReference type="FunFam" id="1.10.510.10:FF:001222">
    <property type="entry name" value="Serine/threonine-protein kinase ppk25"/>
    <property type="match status" value="1"/>
</dbReference>
<sequence>MGKKIQCIGRYVMDGVTLGKGNFARVELATHGVTACKVAIKIIDTRKIKEEYVRQNLHREARILGQLRHPNIVRLYETLKATTLYCIVLECASGGNLLAYIKTFKDFLLPEERARPYLRQLVSAVHYLHEKGVAHRDLKMENIMLDEKKKNIKIVDFGLSNTFNPNELMKTHCGSLEYAAPELFSPAGKYGPEIDIWSIGIVLYAIVVGKLPFTTPYTDQYRREKLLQQIEKGLIEQHNREMAHITSDCKDILKKILEPNPDLRLSVVEIEKHPWVTYNEKMPFYAFHAFPRDKGMKAKVMDELSDMLSMKKDQVEKTVHECKCDDLSAMFNMIMDTKRCEKGLFEIDYTTQPEKKLDTKTKKHKRKSMQQRALEKEGGSSHGEHHGNGNELSPKTGQSGDGSANDHHKVSASFDFMALCSAPSWLGPEKKRAKPRRSLRYNRLMSPNQTSDPSHSNDTINSIPNHPSNPNLLSPGQPGQMAFNRRSFSRRNSSQRKKRSSSYGPGNRRTNSLKDVQGSSSSQPNSPTTLLSPSIRIDPPRPLPIQRPKDLSVKGCYHLSPFSLHVPANKSNSYSNINGPVLHTTGKCRNNSDSSNPCSTTELLSCAGSLEALIDPSHTDDSLDVIDSGQKTAAEAKLSSNDNLESLTEDGLDSVEARIALVDIKSIVRPKVSAKQDKKQLVNVTSKVGNVCDSRTILSASSVEHVVPTSMQSSEDKNPRIRCAQCCEFNVSDCNEASNSEAQLFTLDTEINEDQVDSTTELLGATKMVDLPEPSSMDITDRGVVCSNRDHKQAVNGKNTLSTGEVHMPPPKNGPRGLHYRRSSEFANALEYSPDVEAYLEDGRTNSSNVSTRCSNVSLYNLVMPNTPTRQMFQMPLARIESFHSDDFDALATDLDFTPNVKSTSSATTPSSSVNTPTMPCFAYKLHLHKKKNAKLKVNKFKNSTSSGKEMCVKEIDSGGLYNSSITENELRIDPSCSEPLLSSGSDGGVERVIDEVADRPSSVSKAKIHPMDRDEQDTSELILRGTKINNKSIPKNKCTSTSNTSESTGNDVKARKQQNSHEKTSKSNNSENKKVSIKCSPWKHGFVHFLRKKRQGQGYRAGSHNNNDSINSNYHSSNSGTTNTRNGHTRTSYSKPLLTAQEENSADMETQFNSSPLPTFSDALEVRSSPVPGHTPTPSTTKVFDFTVITSESPQAKSCLLSWRGCRECFSDDQLSEDGGSECTFRFEQSVDVAIKTTMAIKSVQDAKNYSAYKYAHT</sequence>
<feature type="compositionally biased region" description="Polar residues" evidence="12">
    <location>
        <begin position="393"/>
        <end position="402"/>
    </location>
</feature>
<feature type="compositionally biased region" description="Low complexity" evidence="12">
    <location>
        <begin position="460"/>
        <end position="475"/>
    </location>
</feature>
<dbReference type="Gene3D" id="1.10.510.10">
    <property type="entry name" value="Transferase(Phosphotransferase) domain 1"/>
    <property type="match status" value="1"/>
</dbReference>
<accession>A0A210QK57</accession>
<keyword evidence="5" id="KW-0808">Transferase</keyword>
<dbReference type="EMBL" id="NEDP02003233">
    <property type="protein sequence ID" value="OWF49134.1"/>
    <property type="molecule type" value="Genomic_DNA"/>
</dbReference>
<evidence type="ECO:0000256" key="1">
    <source>
        <dbReference type="ARBA" id="ARBA00004496"/>
    </source>
</evidence>
<dbReference type="STRING" id="6573.A0A210QK57"/>
<feature type="compositionally biased region" description="Basic residues" evidence="12">
    <location>
        <begin position="487"/>
        <end position="500"/>
    </location>
</feature>
<dbReference type="FunFam" id="3.30.200.20:FF:000042">
    <property type="entry name" value="Aurora kinase A"/>
    <property type="match status" value="1"/>
</dbReference>
<dbReference type="PROSITE" id="PS00107">
    <property type="entry name" value="PROTEIN_KINASE_ATP"/>
    <property type="match status" value="1"/>
</dbReference>
<feature type="compositionally biased region" description="Basic and acidic residues" evidence="12">
    <location>
        <begin position="373"/>
        <end position="388"/>
    </location>
</feature>
<feature type="compositionally biased region" description="Polar residues" evidence="12">
    <location>
        <begin position="508"/>
        <end position="532"/>
    </location>
</feature>
<dbReference type="PANTHER" id="PTHR24346:SF79">
    <property type="entry name" value="PROTEIN KINASE DOMAIN-CONTAINING PROTEIN"/>
    <property type="match status" value="1"/>
</dbReference>
<dbReference type="SUPFAM" id="SSF56112">
    <property type="entry name" value="Protein kinase-like (PK-like)"/>
    <property type="match status" value="1"/>
</dbReference>
<feature type="compositionally biased region" description="Basic residues" evidence="12">
    <location>
        <begin position="431"/>
        <end position="440"/>
    </location>
</feature>
<dbReference type="InterPro" id="IPR011009">
    <property type="entry name" value="Kinase-like_dom_sf"/>
</dbReference>
<keyword evidence="15" id="KW-1185">Reference proteome</keyword>
<feature type="region of interest" description="Disordered" evidence="12">
    <location>
        <begin position="1095"/>
        <end position="1132"/>
    </location>
</feature>
<dbReference type="PANTHER" id="PTHR24346">
    <property type="entry name" value="MAP/MICROTUBULE AFFINITY-REGULATING KINASE"/>
    <property type="match status" value="1"/>
</dbReference>
<keyword evidence="6 11" id="KW-0547">Nucleotide-binding</keyword>
<dbReference type="GO" id="GO:0005737">
    <property type="term" value="C:cytoplasm"/>
    <property type="evidence" value="ECO:0007669"/>
    <property type="project" value="UniProtKB-SubCell"/>
</dbReference>
<evidence type="ECO:0000256" key="11">
    <source>
        <dbReference type="PROSITE-ProRule" id="PRU10141"/>
    </source>
</evidence>
<evidence type="ECO:0000256" key="7">
    <source>
        <dbReference type="ARBA" id="ARBA00022777"/>
    </source>
</evidence>
<evidence type="ECO:0000313" key="14">
    <source>
        <dbReference type="EMBL" id="OWF49134.1"/>
    </source>
</evidence>
<comment type="subcellular location">
    <subcellularLocation>
        <location evidence="1">Cytoplasm</location>
    </subcellularLocation>
</comment>
<proteinExistence type="predicted"/>
<organism evidence="14 15">
    <name type="scientific">Mizuhopecten yessoensis</name>
    <name type="common">Japanese scallop</name>
    <name type="synonym">Patinopecten yessoensis</name>
    <dbReference type="NCBI Taxonomy" id="6573"/>
    <lineage>
        <taxon>Eukaryota</taxon>
        <taxon>Metazoa</taxon>
        <taxon>Spiralia</taxon>
        <taxon>Lophotrochozoa</taxon>
        <taxon>Mollusca</taxon>
        <taxon>Bivalvia</taxon>
        <taxon>Autobranchia</taxon>
        <taxon>Pteriomorphia</taxon>
        <taxon>Pectinida</taxon>
        <taxon>Pectinoidea</taxon>
        <taxon>Pectinidae</taxon>
        <taxon>Mizuhopecten</taxon>
    </lineage>
</organism>
<feature type="binding site" evidence="11">
    <location>
        <position position="41"/>
    </location>
    <ligand>
        <name>ATP</name>
        <dbReference type="ChEBI" id="CHEBI:30616"/>
    </ligand>
</feature>
<comment type="caution">
    <text evidence="14">The sequence shown here is derived from an EMBL/GenBank/DDBJ whole genome shotgun (WGS) entry which is preliminary data.</text>
</comment>
<dbReference type="GO" id="GO:0004674">
    <property type="term" value="F:protein serine/threonine kinase activity"/>
    <property type="evidence" value="ECO:0007669"/>
    <property type="project" value="UniProtKB-KW"/>
</dbReference>
<dbReference type="CDD" id="cd14003">
    <property type="entry name" value="STKc_AMPK-like"/>
    <property type="match status" value="1"/>
</dbReference>
<dbReference type="AlphaFoldDB" id="A0A210QK57"/>
<feature type="compositionally biased region" description="Polar residues" evidence="12">
    <location>
        <begin position="1104"/>
        <end position="1115"/>
    </location>
</feature>
<dbReference type="GO" id="GO:0005524">
    <property type="term" value="F:ATP binding"/>
    <property type="evidence" value="ECO:0007669"/>
    <property type="project" value="UniProtKB-UniRule"/>
</dbReference>
<dbReference type="PROSITE" id="PS00108">
    <property type="entry name" value="PROTEIN_KINASE_ST"/>
    <property type="match status" value="1"/>
</dbReference>
<evidence type="ECO:0000256" key="10">
    <source>
        <dbReference type="ARBA" id="ARBA00048679"/>
    </source>
</evidence>
<dbReference type="InterPro" id="IPR008271">
    <property type="entry name" value="Ser/Thr_kinase_AS"/>
</dbReference>
<evidence type="ECO:0000256" key="8">
    <source>
        <dbReference type="ARBA" id="ARBA00022840"/>
    </source>
</evidence>
<reference evidence="14 15" key="1">
    <citation type="journal article" date="2017" name="Nat. Ecol. Evol.">
        <title>Scallop genome provides insights into evolution of bilaterian karyotype and development.</title>
        <authorList>
            <person name="Wang S."/>
            <person name="Zhang J."/>
            <person name="Jiao W."/>
            <person name="Li J."/>
            <person name="Xun X."/>
            <person name="Sun Y."/>
            <person name="Guo X."/>
            <person name="Huan P."/>
            <person name="Dong B."/>
            <person name="Zhang L."/>
            <person name="Hu X."/>
            <person name="Sun X."/>
            <person name="Wang J."/>
            <person name="Zhao C."/>
            <person name="Wang Y."/>
            <person name="Wang D."/>
            <person name="Huang X."/>
            <person name="Wang R."/>
            <person name="Lv J."/>
            <person name="Li Y."/>
            <person name="Zhang Z."/>
            <person name="Liu B."/>
            <person name="Lu W."/>
            <person name="Hui Y."/>
            <person name="Liang J."/>
            <person name="Zhou Z."/>
            <person name="Hou R."/>
            <person name="Li X."/>
            <person name="Liu Y."/>
            <person name="Li H."/>
            <person name="Ning X."/>
            <person name="Lin Y."/>
            <person name="Zhao L."/>
            <person name="Xing Q."/>
            <person name="Dou J."/>
            <person name="Li Y."/>
            <person name="Mao J."/>
            <person name="Guo H."/>
            <person name="Dou H."/>
            <person name="Li T."/>
            <person name="Mu C."/>
            <person name="Jiang W."/>
            <person name="Fu Q."/>
            <person name="Fu X."/>
            <person name="Miao Y."/>
            <person name="Liu J."/>
            <person name="Yu Q."/>
            <person name="Li R."/>
            <person name="Liao H."/>
            <person name="Li X."/>
            <person name="Kong Y."/>
            <person name="Jiang Z."/>
            <person name="Chourrout D."/>
            <person name="Li R."/>
            <person name="Bao Z."/>
        </authorList>
    </citation>
    <scope>NUCLEOTIDE SEQUENCE [LARGE SCALE GENOMIC DNA]</scope>
    <source>
        <strain evidence="14 15">PY_sf001</strain>
    </source>
</reference>
<feature type="domain" description="Protein kinase" evidence="13">
    <location>
        <begin position="12"/>
        <end position="276"/>
    </location>
</feature>
<feature type="region of interest" description="Disordered" evidence="12">
    <location>
        <begin position="426"/>
        <end position="548"/>
    </location>
</feature>
<dbReference type="Pfam" id="PF00069">
    <property type="entry name" value="Pkinase"/>
    <property type="match status" value="1"/>
</dbReference>